<dbReference type="EMBL" id="JAUIZM010000002">
    <property type="protein sequence ID" value="KAK1400273.1"/>
    <property type="molecule type" value="Genomic_DNA"/>
</dbReference>
<reference evidence="2" key="1">
    <citation type="submission" date="2023-02" db="EMBL/GenBank/DDBJ databases">
        <title>Genome of toxic invasive species Heracleum sosnowskyi carries increased number of genes despite the absence of recent whole-genome duplications.</title>
        <authorList>
            <person name="Schelkunov M."/>
            <person name="Shtratnikova V."/>
            <person name="Makarenko M."/>
            <person name="Klepikova A."/>
            <person name="Omelchenko D."/>
            <person name="Novikova G."/>
            <person name="Obukhova E."/>
            <person name="Bogdanov V."/>
            <person name="Penin A."/>
            <person name="Logacheva M."/>
        </authorList>
    </citation>
    <scope>NUCLEOTIDE SEQUENCE</scope>
    <source>
        <strain evidence="2">Hsosn_3</strain>
        <tissue evidence="2">Leaf</tissue>
    </source>
</reference>
<protein>
    <recommendedName>
        <fullName evidence="1">PCI domain-containing protein</fullName>
    </recommendedName>
</protein>
<dbReference type="AlphaFoldDB" id="A0AAD8JBX5"/>
<dbReference type="GO" id="GO:0008234">
    <property type="term" value="F:cysteine-type peptidase activity"/>
    <property type="evidence" value="ECO:0007669"/>
    <property type="project" value="InterPro"/>
</dbReference>
<sequence length="332" mass="37568">MQDIYNHAHGVPPYSCNPMSGPPSLVMGSPDANNISAAEVYRQKHEITATALPVLRSVPMGSSDNASYDTCNTALTMLRGDSDLCEKDRVQYLTAIGRQRPLYFLIKYPETIKNGELQALEDAKSSAIQAILENVRLQVFFENVDKVDENKKGVSDQEKVSFDHDITFAEIKEALKISADEVTSWINKVVKYGLIKCRIDEDKQKIVVSRVYDQGKGRQCWALATSACLHGLCYLEHEERRFRPSTQELIDEVIKAYPKIAKHPDFEIETKTKTYGTKYTDSFKFMMEYGTTLEANYPDQKVRDEHKSWPPSKGEVCLPLEGDHDLCSSCTF</sequence>
<dbReference type="Pfam" id="PF01399">
    <property type="entry name" value="PCI"/>
    <property type="match status" value="1"/>
</dbReference>
<dbReference type="SUPFAM" id="SSF54001">
    <property type="entry name" value="Cysteine proteinases"/>
    <property type="match status" value="1"/>
</dbReference>
<dbReference type="InterPro" id="IPR038765">
    <property type="entry name" value="Papain-like_cys_pep_sf"/>
</dbReference>
<evidence type="ECO:0000313" key="3">
    <source>
        <dbReference type="Proteomes" id="UP001237642"/>
    </source>
</evidence>
<proteinExistence type="predicted"/>
<dbReference type="GO" id="GO:0006508">
    <property type="term" value="P:proteolysis"/>
    <property type="evidence" value="ECO:0007669"/>
    <property type="project" value="InterPro"/>
</dbReference>
<dbReference type="InterPro" id="IPR000717">
    <property type="entry name" value="PCI_dom"/>
</dbReference>
<keyword evidence="3" id="KW-1185">Reference proteome</keyword>
<accession>A0AAD8JBX5</accession>
<gene>
    <name evidence="2" type="ORF">POM88_010136</name>
</gene>
<evidence type="ECO:0000313" key="2">
    <source>
        <dbReference type="EMBL" id="KAK1400273.1"/>
    </source>
</evidence>
<dbReference type="Proteomes" id="UP001237642">
    <property type="component" value="Unassembled WGS sequence"/>
</dbReference>
<organism evidence="2 3">
    <name type="scientific">Heracleum sosnowskyi</name>
    <dbReference type="NCBI Taxonomy" id="360622"/>
    <lineage>
        <taxon>Eukaryota</taxon>
        <taxon>Viridiplantae</taxon>
        <taxon>Streptophyta</taxon>
        <taxon>Embryophyta</taxon>
        <taxon>Tracheophyta</taxon>
        <taxon>Spermatophyta</taxon>
        <taxon>Magnoliopsida</taxon>
        <taxon>eudicotyledons</taxon>
        <taxon>Gunneridae</taxon>
        <taxon>Pentapetalae</taxon>
        <taxon>asterids</taxon>
        <taxon>campanulids</taxon>
        <taxon>Apiales</taxon>
        <taxon>Apiaceae</taxon>
        <taxon>Apioideae</taxon>
        <taxon>apioid superclade</taxon>
        <taxon>Tordylieae</taxon>
        <taxon>Tordyliinae</taxon>
        <taxon>Heracleum</taxon>
    </lineage>
</organism>
<evidence type="ECO:0000259" key="1">
    <source>
        <dbReference type="Pfam" id="PF01399"/>
    </source>
</evidence>
<dbReference type="Gene3D" id="3.90.70.10">
    <property type="entry name" value="Cysteine proteinases"/>
    <property type="match status" value="1"/>
</dbReference>
<reference evidence="2" key="2">
    <citation type="submission" date="2023-05" db="EMBL/GenBank/DDBJ databases">
        <authorList>
            <person name="Schelkunov M.I."/>
        </authorList>
    </citation>
    <scope>NUCLEOTIDE SEQUENCE</scope>
    <source>
        <strain evidence="2">Hsosn_3</strain>
        <tissue evidence="2">Leaf</tissue>
    </source>
</reference>
<feature type="domain" description="PCI" evidence="1">
    <location>
        <begin position="165"/>
        <end position="210"/>
    </location>
</feature>
<name>A0AAD8JBX5_9APIA</name>
<comment type="caution">
    <text evidence="2">The sequence shown here is derived from an EMBL/GenBank/DDBJ whole genome shotgun (WGS) entry which is preliminary data.</text>
</comment>